<dbReference type="InterPro" id="IPR052226">
    <property type="entry name" value="UPF0332_toxin"/>
</dbReference>
<evidence type="ECO:0000313" key="3">
    <source>
        <dbReference type="EMBL" id="MBC5643036.1"/>
    </source>
</evidence>
<evidence type="ECO:0000313" key="4">
    <source>
        <dbReference type="Proteomes" id="UP000644010"/>
    </source>
</evidence>
<protein>
    <submittedName>
        <fullName evidence="3">HEPN domain-containing protein</fullName>
    </submittedName>
</protein>
<accession>A0ABR7DZU8</accession>
<evidence type="ECO:0000259" key="2">
    <source>
        <dbReference type="Pfam" id="PF05168"/>
    </source>
</evidence>
<dbReference type="EMBL" id="JACOOI010000008">
    <property type="protein sequence ID" value="MBC5643036.1"/>
    <property type="molecule type" value="Genomic_DNA"/>
</dbReference>
<dbReference type="Gene3D" id="1.20.120.330">
    <property type="entry name" value="Nucleotidyltransferases domain 2"/>
    <property type="match status" value="1"/>
</dbReference>
<dbReference type="InterPro" id="IPR007842">
    <property type="entry name" value="HEPN_dom"/>
</dbReference>
<reference evidence="3 4" key="1">
    <citation type="submission" date="2020-08" db="EMBL/GenBank/DDBJ databases">
        <title>Genome public.</title>
        <authorList>
            <person name="Liu C."/>
            <person name="Sun Q."/>
        </authorList>
    </citation>
    <scope>NUCLEOTIDE SEQUENCE [LARGE SCALE GENOMIC DNA]</scope>
    <source>
        <strain evidence="3 4">BX2</strain>
    </source>
</reference>
<comment type="similarity">
    <text evidence="1">Belongs to the UPF0332 family.</text>
</comment>
<gene>
    <name evidence="3" type="ORF">H8S77_09085</name>
</gene>
<evidence type="ECO:0000256" key="1">
    <source>
        <dbReference type="ARBA" id="ARBA00038248"/>
    </source>
</evidence>
<feature type="domain" description="HEPN" evidence="2">
    <location>
        <begin position="16"/>
        <end position="128"/>
    </location>
</feature>
<organism evidence="3 4">
    <name type="scientific">Parabacteroides segnis</name>
    <dbReference type="NCBI Taxonomy" id="2763058"/>
    <lineage>
        <taxon>Bacteria</taxon>
        <taxon>Pseudomonadati</taxon>
        <taxon>Bacteroidota</taxon>
        <taxon>Bacteroidia</taxon>
        <taxon>Bacteroidales</taxon>
        <taxon>Tannerellaceae</taxon>
        <taxon>Parabacteroides</taxon>
    </lineage>
</organism>
<keyword evidence="4" id="KW-1185">Reference proteome</keyword>
<dbReference type="Proteomes" id="UP000644010">
    <property type="component" value="Unassembled WGS sequence"/>
</dbReference>
<sequence length="133" mass="15521">MTLTDDEREAIVIYRIHKAHNCLVEVDDILPLNHRNIIANRLYYACYYMASALLIKNGYYSHTHKGVIHLVGLHYIANGPLVKEQGRLFSKLFEMRQSGDYDDLYDLTADDVERYIEPTREFLKSLEKLIKTA</sequence>
<dbReference type="Pfam" id="PF05168">
    <property type="entry name" value="HEPN"/>
    <property type="match status" value="1"/>
</dbReference>
<comment type="caution">
    <text evidence="3">The sequence shown here is derived from an EMBL/GenBank/DDBJ whole genome shotgun (WGS) entry which is preliminary data.</text>
</comment>
<proteinExistence type="inferred from homology"/>
<dbReference type="PANTHER" id="PTHR36565">
    <property type="entry name" value="UPF0332 PROTEIN TM_1000"/>
    <property type="match status" value="1"/>
</dbReference>
<dbReference type="PANTHER" id="PTHR36565:SF1">
    <property type="entry name" value="UPF0332 PROTEIN TM_1000"/>
    <property type="match status" value="1"/>
</dbReference>
<dbReference type="RefSeq" id="WP_186959146.1">
    <property type="nucleotide sequence ID" value="NZ_JACOOI010000008.1"/>
</dbReference>
<name>A0ABR7DZU8_9BACT</name>